<evidence type="ECO:0000313" key="3">
    <source>
        <dbReference type="Proteomes" id="UP000193309"/>
    </source>
</evidence>
<name>A0A1X7HVH2_9CORY</name>
<organism evidence="2 3">
    <name type="scientific">Corynebacterium pollutisoli</name>
    <dbReference type="NCBI Taxonomy" id="1610489"/>
    <lineage>
        <taxon>Bacteria</taxon>
        <taxon>Bacillati</taxon>
        <taxon>Actinomycetota</taxon>
        <taxon>Actinomycetes</taxon>
        <taxon>Mycobacteriales</taxon>
        <taxon>Corynebacteriaceae</taxon>
        <taxon>Corynebacterium</taxon>
    </lineage>
</organism>
<accession>A0A1X7HVH2</accession>
<feature type="transmembrane region" description="Helical" evidence="1">
    <location>
        <begin position="52"/>
        <end position="70"/>
    </location>
</feature>
<proteinExistence type="predicted"/>
<keyword evidence="1" id="KW-0812">Transmembrane</keyword>
<keyword evidence="1" id="KW-1133">Transmembrane helix</keyword>
<protein>
    <submittedName>
        <fullName evidence="2">Uncharacterized protein</fullName>
    </submittedName>
</protein>
<evidence type="ECO:0000313" key="2">
    <source>
        <dbReference type="EMBL" id="SMG05843.1"/>
    </source>
</evidence>
<sequence length="254" mass="27597">MRSLVDIPFASTNWIRFDGCHLSCAVGSTPCHVPATIAKAAASLADMNVRSAVVLTIASQFLAVLLAGFVGGDVGLLLGIVVSLLGIAAAVVMIARPAEPTGPTAFEQAEAHHRAVLDEYAQWELDPEMLLRFPGLWDRSRPEVHRFFDALAATGRATPEAYSEAVDELRMAWAGAQRHARSTGTSALEPARRSEAETGIKLYRHARRAATAEERATYYRRALEKVRSLIDAGLLPRSLPAVERLETLQRAELT</sequence>
<dbReference type="AlphaFoldDB" id="A0A1X7HVH2"/>
<evidence type="ECO:0000256" key="1">
    <source>
        <dbReference type="SAM" id="Phobius"/>
    </source>
</evidence>
<feature type="transmembrane region" description="Helical" evidence="1">
    <location>
        <begin position="76"/>
        <end position="95"/>
    </location>
</feature>
<dbReference type="Proteomes" id="UP000193309">
    <property type="component" value="Unassembled WGS sequence"/>
</dbReference>
<gene>
    <name evidence="2" type="ORF">SAMN06295981_0073</name>
</gene>
<keyword evidence="3" id="KW-1185">Reference proteome</keyword>
<reference evidence="3" key="1">
    <citation type="submission" date="2017-04" db="EMBL/GenBank/DDBJ databases">
        <authorList>
            <person name="Varghese N."/>
            <person name="Submissions S."/>
        </authorList>
    </citation>
    <scope>NUCLEOTIDE SEQUENCE [LARGE SCALE GENOMIC DNA]</scope>
    <source>
        <strain evidence="3">VDS</strain>
    </source>
</reference>
<dbReference type="EMBL" id="FXAR01000001">
    <property type="protein sequence ID" value="SMG05843.1"/>
    <property type="molecule type" value="Genomic_DNA"/>
</dbReference>
<keyword evidence="1" id="KW-0472">Membrane</keyword>